<protein>
    <submittedName>
        <fullName evidence="2">Uncharacterized protein</fullName>
    </submittedName>
</protein>
<evidence type="ECO:0000313" key="3">
    <source>
        <dbReference type="Proteomes" id="UP000030661"/>
    </source>
</evidence>
<gene>
    <name evidence="2" type="ORF">U27_06124</name>
</gene>
<feature type="transmembrane region" description="Helical" evidence="1">
    <location>
        <begin position="37"/>
        <end position="56"/>
    </location>
</feature>
<evidence type="ECO:0000256" key="1">
    <source>
        <dbReference type="SAM" id="Phobius"/>
    </source>
</evidence>
<keyword evidence="3" id="KW-1185">Reference proteome</keyword>
<dbReference type="EMBL" id="DF820469">
    <property type="protein sequence ID" value="GAK59148.1"/>
    <property type="molecule type" value="Genomic_DNA"/>
</dbReference>
<sequence length="234" mass="27362">MKCPFILLAQNPYSFLNTETLKHSNTQTLKRGYMQRFIHCLLFFTFFLTMIGWAWGQIPPQNSMTYFSVGFSQDGKIIPVTNHQVVLAKRPFTILLYLKQPDGILVNASFAPQSFKQAQTGAPLTDIEGFSDLGMAEEPFNPKTLLMVSAIAPHYWYYEHDTHHRFNQVTLQNNILVCERIVGQIMDRDASKTMKSIREIKENALYLVFMKTEWTPDFRQQYEKQREFIQVLFR</sequence>
<organism evidence="2">
    <name type="scientific">Vecturithrix granuli</name>
    <dbReference type="NCBI Taxonomy" id="1499967"/>
    <lineage>
        <taxon>Bacteria</taxon>
        <taxon>Candidatus Moduliflexota</taxon>
        <taxon>Candidatus Vecturitrichia</taxon>
        <taxon>Candidatus Vecturitrichales</taxon>
        <taxon>Candidatus Vecturitrichaceae</taxon>
        <taxon>Candidatus Vecturithrix</taxon>
    </lineage>
</organism>
<dbReference type="Proteomes" id="UP000030661">
    <property type="component" value="Unassembled WGS sequence"/>
</dbReference>
<dbReference type="STRING" id="1499967.U27_06124"/>
<name>A0A081C3J3_VECG1</name>
<dbReference type="HOGENOM" id="CLU_103252_0_0_0"/>
<keyword evidence="1" id="KW-0812">Transmembrane</keyword>
<dbReference type="eggNOG" id="ENOG5031QVV">
    <property type="taxonomic scope" value="Bacteria"/>
</dbReference>
<keyword evidence="1" id="KW-0472">Membrane</keyword>
<accession>A0A081C3J3</accession>
<evidence type="ECO:0000313" key="2">
    <source>
        <dbReference type="EMBL" id="GAK59148.1"/>
    </source>
</evidence>
<dbReference type="AlphaFoldDB" id="A0A081C3J3"/>
<keyword evidence="1" id="KW-1133">Transmembrane helix</keyword>
<proteinExistence type="predicted"/>
<reference evidence="2" key="1">
    <citation type="journal article" date="2015" name="PeerJ">
        <title>First genomic representation of candidate bacterial phylum KSB3 points to enhanced environmental sensing as a trigger of wastewater bulking.</title>
        <authorList>
            <person name="Sekiguchi Y."/>
            <person name="Ohashi A."/>
            <person name="Parks D.H."/>
            <person name="Yamauchi T."/>
            <person name="Tyson G.W."/>
            <person name="Hugenholtz P."/>
        </authorList>
    </citation>
    <scope>NUCLEOTIDE SEQUENCE [LARGE SCALE GENOMIC DNA]</scope>
</reference>